<gene>
    <name evidence="4" type="ORF">AR1Y2_0901</name>
</gene>
<evidence type="ECO:0000256" key="2">
    <source>
        <dbReference type="PIRSR" id="PIRSR005962-1"/>
    </source>
</evidence>
<feature type="binding site" evidence="2">
    <location>
        <position position="354"/>
    </location>
    <ligand>
        <name>Mn(2+)</name>
        <dbReference type="ChEBI" id="CHEBI:29035"/>
        <label>2</label>
    </ligand>
</feature>
<keyword evidence="2" id="KW-0479">Metal-binding</keyword>
<organism evidence="4 5">
    <name type="scientific">Anaerostipes rhamnosivorans</name>
    <dbReference type="NCBI Taxonomy" id="1229621"/>
    <lineage>
        <taxon>Bacteria</taxon>
        <taxon>Bacillati</taxon>
        <taxon>Bacillota</taxon>
        <taxon>Clostridia</taxon>
        <taxon>Lachnospirales</taxon>
        <taxon>Lachnospiraceae</taxon>
        <taxon>Anaerostipes</taxon>
    </lineage>
</organism>
<dbReference type="PANTHER" id="PTHR11014">
    <property type="entry name" value="PEPTIDASE M20 FAMILY MEMBER"/>
    <property type="match status" value="1"/>
</dbReference>
<dbReference type="InterPro" id="IPR002933">
    <property type="entry name" value="Peptidase_M20"/>
</dbReference>
<dbReference type="GO" id="GO:0046872">
    <property type="term" value="F:metal ion binding"/>
    <property type="evidence" value="ECO:0007669"/>
    <property type="project" value="UniProtKB-KW"/>
</dbReference>
<evidence type="ECO:0000259" key="3">
    <source>
        <dbReference type="Pfam" id="PF07687"/>
    </source>
</evidence>
<dbReference type="EC" id="3.5.1.47" evidence="4"/>
<reference evidence="4 5" key="1">
    <citation type="submission" date="2019-05" db="EMBL/GenBank/DDBJ databases">
        <title>Complete genome sequencing of Anaerostipes rhamnosivorans.</title>
        <authorList>
            <person name="Bui T.P.N."/>
            <person name="de Vos W.M."/>
        </authorList>
    </citation>
    <scope>NUCLEOTIDE SEQUENCE [LARGE SCALE GENOMIC DNA]</scope>
    <source>
        <strain evidence="4 5">1y2</strain>
    </source>
</reference>
<dbReference type="OrthoDB" id="9776731at2"/>
<dbReference type="PANTHER" id="PTHR11014:SF63">
    <property type="entry name" value="METALLOPEPTIDASE, PUTATIVE (AFU_ORTHOLOGUE AFUA_6G09600)-RELATED"/>
    <property type="match status" value="1"/>
</dbReference>
<keyword evidence="5" id="KW-1185">Reference proteome</keyword>
<evidence type="ECO:0000313" key="4">
    <source>
        <dbReference type="EMBL" id="QCP34355.1"/>
    </source>
</evidence>
<evidence type="ECO:0000313" key="5">
    <source>
        <dbReference type="Proteomes" id="UP000298653"/>
    </source>
</evidence>
<feature type="domain" description="Peptidase M20 dimerisation" evidence="3">
    <location>
        <begin position="181"/>
        <end position="276"/>
    </location>
</feature>
<dbReference type="GO" id="GO:0050118">
    <property type="term" value="F:N-acetyldiaminopimelate deacetylase activity"/>
    <property type="evidence" value="ECO:0007669"/>
    <property type="project" value="UniProtKB-EC"/>
</dbReference>
<dbReference type="PIRSF" id="PIRSF005962">
    <property type="entry name" value="Pept_M20D_amidohydro"/>
    <property type="match status" value="1"/>
</dbReference>
<keyword evidence="2" id="KW-0464">Manganese</keyword>
<feature type="binding site" evidence="2">
    <location>
        <position position="100"/>
    </location>
    <ligand>
        <name>Mn(2+)</name>
        <dbReference type="ChEBI" id="CHEBI:29035"/>
        <label>2</label>
    </ligand>
</feature>
<dbReference type="Gene3D" id="3.30.70.360">
    <property type="match status" value="1"/>
</dbReference>
<proteinExistence type="predicted"/>
<dbReference type="InterPro" id="IPR011650">
    <property type="entry name" value="Peptidase_M20_dimer"/>
</dbReference>
<name>A0A4P8ICG1_9FIRM</name>
<sequence length="379" mass="41357">MDIIREVNAAMEQIVQYRQDLHRHPETAFEEQKTTRYIKRQLQEMNIPYTSLNPTGAVAEIGEGSRVIALRADIDALRVEEETGCPFMSESPGYMHACGHDGHMAVLLGAAQILKKHEKELKKKILLVFQPAEETAQGANMVLESGLLDCVNEIFGLHIFSGIEAGKISVEAGPRMAATDWFSIDITGRAGHAGKPHLCTDATVIAAATIMNLQTVVSRNLDPLDSAVVTVGKMVSGTARNVISGHARLEGTVRTFSEETEQMVKERVIEIARSTAGQLGGEAVVDYPPSSHPPLVNGLAAVNRARQGAEKVFSEDEFVHVPPMMLGEDYSNYLKTISGAFAFVGGGKDQFPNHHSRFDMDERALLSGVKLMLAYAMEE</sequence>
<dbReference type="Pfam" id="PF07687">
    <property type="entry name" value="M20_dimer"/>
    <property type="match status" value="1"/>
</dbReference>
<dbReference type="KEGG" id="arf:AR1Y2_0901"/>
<dbReference type="SUPFAM" id="SSF53187">
    <property type="entry name" value="Zn-dependent exopeptidases"/>
    <property type="match status" value="1"/>
</dbReference>
<dbReference type="FunFam" id="3.30.70.360:FF:000001">
    <property type="entry name" value="N-acetyldiaminopimelate deacetylase"/>
    <property type="match status" value="1"/>
</dbReference>
<dbReference type="Proteomes" id="UP000298653">
    <property type="component" value="Chromosome"/>
</dbReference>
<dbReference type="AlphaFoldDB" id="A0A4P8ICG1"/>
<protein>
    <submittedName>
        <fullName evidence="4">N-acetyl-L,L-diaminopimelate deacetylase</fullName>
        <ecNumber evidence="4">3.5.1.47</ecNumber>
    </submittedName>
</protein>
<feature type="binding site" evidence="2">
    <location>
        <position position="158"/>
    </location>
    <ligand>
        <name>Mn(2+)</name>
        <dbReference type="ChEBI" id="CHEBI:29035"/>
        <label>2</label>
    </ligand>
</feature>
<comment type="cofactor">
    <cofactor evidence="2">
        <name>Mn(2+)</name>
        <dbReference type="ChEBI" id="CHEBI:29035"/>
    </cofactor>
    <text evidence="2">The Mn(2+) ion enhances activity.</text>
</comment>
<dbReference type="Gene3D" id="3.40.630.10">
    <property type="entry name" value="Zn peptidases"/>
    <property type="match status" value="1"/>
</dbReference>
<keyword evidence="1 4" id="KW-0378">Hydrolase</keyword>
<dbReference type="SUPFAM" id="SSF55031">
    <property type="entry name" value="Bacterial exopeptidase dimerisation domain"/>
    <property type="match status" value="1"/>
</dbReference>
<accession>A0A4P8ICG1</accession>
<dbReference type="InterPro" id="IPR036264">
    <property type="entry name" value="Bact_exopeptidase_dim_dom"/>
</dbReference>
<dbReference type="EMBL" id="CP040058">
    <property type="protein sequence ID" value="QCP34355.1"/>
    <property type="molecule type" value="Genomic_DNA"/>
</dbReference>
<dbReference type="GO" id="GO:0019877">
    <property type="term" value="P:diaminopimelate biosynthetic process"/>
    <property type="evidence" value="ECO:0007669"/>
    <property type="project" value="UniProtKB-ARBA"/>
</dbReference>
<feature type="binding site" evidence="2">
    <location>
        <position position="134"/>
    </location>
    <ligand>
        <name>Mn(2+)</name>
        <dbReference type="ChEBI" id="CHEBI:29035"/>
        <label>2</label>
    </ligand>
</feature>
<dbReference type="RefSeq" id="WP_137327909.1">
    <property type="nucleotide sequence ID" value="NZ_CP040058.1"/>
</dbReference>
<feature type="binding site" evidence="2">
    <location>
        <position position="98"/>
    </location>
    <ligand>
        <name>Mn(2+)</name>
        <dbReference type="ChEBI" id="CHEBI:29035"/>
        <label>2</label>
    </ligand>
</feature>
<dbReference type="Pfam" id="PF01546">
    <property type="entry name" value="Peptidase_M20"/>
    <property type="match status" value="1"/>
</dbReference>
<evidence type="ECO:0000256" key="1">
    <source>
        <dbReference type="ARBA" id="ARBA00022801"/>
    </source>
</evidence>
<dbReference type="NCBIfam" id="TIGR01891">
    <property type="entry name" value="amidohydrolases"/>
    <property type="match status" value="1"/>
</dbReference>
<dbReference type="InterPro" id="IPR017439">
    <property type="entry name" value="Amidohydrolase"/>
</dbReference>